<evidence type="ECO:0000256" key="3">
    <source>
        <dbReference type="ARBA" id="ARBA00022741"/>
    </source>
</evidence>
<evidence type="ECO:0000259" key="6">
    <source>
        <dbReference type="PROSITE" id="PS50011"/>
    </source>
</evidence>
<dbReference type="SUPFAM" id="SSF56112">
    <property type="entry name" value="Protein kinase-like (PK-like)"/>
    <property type="match status" value="1"/>
</dbReference>
<dbReference type="Proteomes" id="UP000756132">
    <property type="component" value="Chromosome 4"/>
</dbReference>
<name>A0A9Q8LHV9_PASFU</name>
<feature type="domain" description="Protein kinase" evidence="6">
    <location>
        <begin position="60"/>
        <end position="240"/>
    </location>
</feature>
<sequence>MPRMMRRDQLQTEFDIVKSEAVNVRPAHLPGKVPEQPWDRKNLAELLAFDRGIILPGHQWFFKGTLGQGSLGHAGIWVKYNAHGRMIDRIAIKECYPPYQDWEAKTLWYDDRPGEEVVNTTLNACQDSEHIIKCHSSKIFEDLCMYRVYLESCELGSLEDLIDEHYTSKSERRTDATGQELKHRISERALWAIFEALASALYLMNFGHLPGTNQPVTWEGIIHRDLKPDNIFFSTPHDRF</sequence>
<dbReference type="EMBL" id="CP090166">
    <property type="protein sequence ID" value="UJO16913.1"/>
    <property type="molecule type" value="Genomic_DNA"/>
</dbReference>
<accession>A0A9Q8LHV9</accession>
<protein>
    <recommendedName>
        <fullName evidence="1">non-specific serine/threonine protein kinase</fullName>
        <ecNumber evidence="1">2.7.11.1</ecNumber>
    </recommendedName>
</protein>
<dbReference type="PROSITE" id="PS50011">
    <property type="entry name" value="PROTEIN_KINASE_DOM"/>
    <property type="match status" value="1"/>
</dbReference>
<evidence type="ECO:0000313" key="8">
    <source>
        <dbReference type="Proteomes" id="UP000756132"/>
    </source>
</evidence>
<dbReference type="InterPro" id="IPR000719">
    <property type="entry name" value="Prot_kinase_dom"/>
</dbReference>
<proteinExistence type="predicted"/>
<keyword evidence="8" id="KW-1185">Reference proteome</keyword>
<keyword evidence="5" id="KW-0067">ATP-binding</keyword>
<organism evidence="7 8">
    <name type="scientific">Passalora fulva</name>
    <name type="common">Tomato leaf mold</name>
    <name type="synonym">Cladosporium fulvum</name>
    <dbReference type="NCBI Taxonomy" id="5499"/>
    <lineage>
        <taxon>Eukaryota</taxon>
        <taxon>Fungi</taxon>
        <taxon>Dikarya</taxon>
        <taxon>Ascomycota</taxon>
        <taxon>Pezizomycotina</taxon>
        <taxon>Dothideomycetes</taxon>
        <taxon>Dothideomycetidae</taxon>
        <taxon>Mycosphaerellales</taxon>
        <taxon>Mycosphaerellaceae</taxon>
        <taxon>Fulvia</taxon>
    </lineage>
</organism>
<dbReference type="KEGG" id="ffu:CLAFUR5_04126"/>
<evidence type="ECO:0000256" key="2">
    <source>
        <dbReference type="ARBA" id="ARBA00022679"/>
    </source>
</evidence>
<evidence type="ECO:0000256" key="4">
    <source>
        <dbReference type="ARBA" id="ARBA00022777"/>
    </source>
</evidence>
<dbReference type="Gene3D" id="1.10.510.10">
    <property type="entry name" value="Transferase(Phosphotransferase) domain 1"/>
    <property type="match status" value="1"/>
</dbReference>
<dbReference type="PROSITE" id="PS00108">
    <property type="entry name" value="PROTEIN_KINASE_ST"/>
    <property type="match status" value="1"/>
</dbReference>
<evidence type="ECO:0000313" key="7">
    <source>
        <dbReference type="EMBL" id="UJO16913.1"/>
    </source>
</evidence>
<dbReference type="OrthoDB" id="310217at2759"/>
<keyword evidence="3" id="KW-0547">Nucleotide-binding</keyword>
<dbReference type="InterPro" id="IPR008271">
    <property type="entry name" value="Ser/Thr_kinase_AS"/>
</dbReference>
<dbReference type="PANTHER" id="PTHR43671">
    <property type="entry name" value="SERINE/THREONINE-PROTEIN KINASE NEK"/>
    <property type="match status" value="1"/>
</dbReference>
<keyword evidence="4" id="KW-0418">Kinase</keyword>
<dbReference type="RefSeq" id="XP_047761279.1">
    <property type="nucleotide sequence ID" value="XM_047903274.1"/>
</dbReference>
<dbReference type="AlphaFoldDB" id="A0A9Q8LHV9"/>
<dbReference type="InterPro" id="IPR011009">
    <property type="entry name" value="Kinase-like_dom_sf"/>
</dbReference>
<evidence type="ECO:0000256" key="1">
    <source>
        <dbReference type="ARBA" id="ARBA00012513"/>
    </source>
</evidence>
<dbReference type="EC" id="2.7.11.1" evidence="1"/>
<dbReference type="PANTHER" id="PTHR43671:SF13">
    <property type="entry name" value="SERINE_THREONINE-PROTEIN KINASE NEK2"/>
    <property type="match status" value="1"/>
</dbReference>
<dbReference type="GO" id="GO:0005524">
    <property type="term" value="F:ATP binding"/>
    <property type="evidence" value="ECO:0007669"/>
    <property type="project" value="UniProtKB-KW"/>
</dbReference>
<gene>
    <name evidence="7" type="ORF">CLAFUR5_04126</name>
</gene>
<dbReference type="GeneID" id="71984004"/>
<dbReference type="GO" id="GO:0004674">
    <property type="term" value="F:protein serine/threonine kinase activity"/>
    <property type="evidence" value="ECO:0007669"/>
    <property type="project" value="UniProtKB-EC"/>
</dbReference>
<keyword evidence="2" id="KW-0808">Transferase</keyword>
<reference evidence="7" key="1">
    <citation type="submission" date="2021-12" db="EMBL/GenBank/DDBJ databases">
        <authorList>
            <person name="Zaccaron A."/>
            <person name="Stergiopoulos I."/>
        </authorList>
    </citation>
    <scope>NUCLEOTIDE SEQUENCE</scope>
    <source>
        <strain evidence="7">Race5_Kim</strain>
    </source>
</reference>
<reference evidence="7" key="2">
    <citation type="journal article" date="2022" name="Microb. Genom.">
        <title>A chromosome-scale genome assembly of the tomato pathogen Cladosporium fulvum reveals a compartmentalized genome architecture and the presence of a dispensable chromosome.</title>
        <authorList>
            <person name="Zaccaron A.Z."/>
            <person name="Chen L.H."/>
            <person name="Samaras A."/>
            <person name="Stergiopoulos I."/>
        </authorList>
    </citation>
    <scope>NUCLEOTIDE SEQUENCE</scope>
    <source>
        <strain evidence="7">Race5_Kim</strain>
    </source>
</reference>
<evidence type="ECO:0000256" key="5">
    <source>
        <dbReference type="ARBA" id="ARBA00022840"/>
    </source>
</evidence>
<dbReference type="InterPro" id="IPR050660">
    <property type="entry name" value="NEK_Ser/Thr_kinase"/>
</dbReference>